<dbReference type="Gene3D" id="3.40.50.300">
    <property type="entry name" value="P-loop containing nucleotide triphosphate hydrolases"/>
    <property type="match status" value="1"/>
</dbReference>
<evidence type="ECO:0000259" key="9">
    <source>
        <dbReference type="Pfam" id="PF02463"/>
    </source>
</evidence>
<dbReference type="NCBIfam" id="TIGR00611">
    <property type="entry name" value="recf"/>
    <property type="match status" value="1"/>
</dbReference>
<evidence type="ECO:0000256" key="2">
    <source>
        <dbReference type="ARBA" id="ARBA00008016"/>
    </source>
</evidence>
<evidence type="ECO:0000313" key="12">
    <source>
        <dbReference type="EMBL" id="CAB4978630.1"/>
    </source>
</evidence>
<dbReference type="Gene3D" id="1.20.1050.90">
    <property type="entry name" value="RecF/RecN/SMC, N-terminal domain"/>
    <property type="match status" value="1"/>
</dbReference>
<evidence type="ECO:0000256" key="5">
    <source>
        <dbReference type="ARBA" id="ARBA00022705"/>
    </source>
</evidence>
<dbReference type="EMBL" id="CAEZYK010000018">
    <property type="protein sequence ID" value="CAB4719203.1"/>
    <property type="molecule type" value="Genomic_DNA"/>
</dbReference>
<dbReference type="InterPro" id="IPR042174">
    <property type="entry name" value="RecF_2"/>
</dbReference>
<dbReference type="InterPro" id="IPR027417">
    <property type="entry name" value="P-loop_NTPase"/>
</dbReference>
<comment type="similarity">
    <text evidence="2">Belongs to the RecF family.</text>
</comment>
<evidence type="ECO:0000256" key="6">
    <source>
        <dbReference type="ARBA" id="ARBA00022741"/>
    </source>
</evidence>
<dbReference type="PANTHER" id="PTHR32182">
    <property type="entry name" value="DNA REPLICATION AND REPAIR PROTEIN RECF"/>
    <property type="match status" value="1"/>
</dbReference>
<dbReference type="HAMAP" id="MF_00365">
    <property type="entry name" value="RecF"/>
    <property type="match status" value="1"/>
</dbReference>
<dbReference type="GO" id="GO:0000731">
    <property type="term" value="P:DNA synthesis involved in DNA repair"/>
    <property type="evidence" value="ECO:0007669"/>
    <property type="project" value="TreeGrafter"/>
</dbReference>
<comment type="subcellular location">
    <subcellularLocation>
        <location evidence="1">Cytoplasm</location>
    </subcellularLocation>
</comment>
<reference evidence="10" key="1">
    <citation type="submission" date="2020-05" db="EMBL/GenBank/DDBJ databases">
        <authorList>
            <person name="Chiriac C."/>
            <person name="Salcher M."/>
            <person name="Ghai R."/>
            <person name="Kavagutti S V."/>
        </authorList>
    </citation>
    <scope>NUCLEOTIDE SEQUENCE</scope>
</reference>
<keyword evidence="8" id="KW-0238">DNA-binding</keyword>
<gene>
    <name evidence="10" type="ORF">UFOPK2683_00486</name>
    <name evidence="11" type="ORF">UFOPK3605_01120</name>
    <name evidence="12" type="ORF">UFOPK3897_00970</name>
    <name evidence="13" type="ORF">UFOPK4121_01343</name>
</gene>
<proteinExistence type="inferred from homology"/>
<evidence type="ECO:0000256" key="7">
    <source>
        <dbReference type="ARBA" id="ARBA00022840"/>
    </source>
</evidence>
<feature type="domain" description="RecF/RecN/SMC N-terminal" evidence="9">
    <location>
        <begin position="9"/>
        <end position="353"/>
    </location>
</feature>
<evidence type="ECO:0000256" key="4">
    <source>
        <dbReference type="ARBA" id="ARBA00022490"/>
    </source>
</evidence>
<evidence type="ECO:0000313" key="10">
    <source>
        <dbReference type="EMBL" id="CAB4719203.1"/>
    </source>
</evidence>
<keyword evidence="4" id="KW-0963">Cytoplasm</keyword>
<dbReference type="AlphaFoldDB" id="A0A6J6RB59"/>
<keyword evidence="5" id="KW-0235">DNA replication</keyword>
<dbReference type="PROSITE" id="PS00617">
    <property type="entry name" value="RECF_1"/>
    <property type="match status" value="1"/>
</dbReference>
<dbReference type="InterPro" id="IPR003395">
    <property type="entry name" value="RecF/RecN/SMC_N"/>
</dbReference>
<protein>
    <recommendedName>
        <fullName evidence="3">DNA replication and repair protein RecF</fullName>
    </recommendedName>
</protein>
<evidence type="ECO:0000256" key="1">
    <source>
        <dbReference type="ARBA" id="ARBA00004496"/>
    </source>
</evidence>
<keyword evidence="6" id="KW-0547">Nucleotide-binding</keyword>
<dbReference type="InterPro" id="IPR018078">
    <property type="entry name" value="DNA-binding_RecF_CS"/>
</dbReference>
<dbReference type="EMBL" id="CAFBOF010000019">
    <property type="protein sequence ID" value="CAB4978630.1"/>
    <property type="molecule type" value="Genomic_DNA"/>
</dbReference>
<dbReference type="GO" id="GO:0006302">
    <property type="term" value="P:double-strand break repair"/>
    <property type="evidence" value="ECO:0007669"/>
    <property type="project" value="TreeGrafter"/>
</dbReference>
<organism evidence="10">
    <name type="scientific">freshwater metagenome</name>
    <dbReference type="NCBI Taxonomy" id="449393"/>
    <lineage>
        <taxon>unclassified sequences</taxon>
        <taxon>metagenomes</taxon>
        <taxon>ecological metagenomes</taxon>
    </lineage>
</organism>
<evidence type="ECO:0000256" key="3">
    <source>
        <dbReference type="ARBA" id="ARBA00020170"/>
    </source>
</evidence>
<accession>A0A6J6RB59</accession>
<dbReference type="GO" id="GO:0005524">
    <property type="term" value="F:ATP binding"/>
    <property type="evidence" value="ECO:0007669"/>
    <property type="project" value="UniProtKB-KW"/>
</dbReference>
<evidence type="ECO:0000313" key="13">
    <source>
        <dbReference type="EMBL" id="CAB5030761.1"/>
    </source>
</evidence>
<sequence>METPPGTSVARVELVDFRCYESIHLDLPSGVTVISGDNGEGKTSILEAVVWCALGRSFRGVPDAALVRAGQEEAVVRTFISSPERSRKIEVGLRRTGRNKILLDGKSVSRLRDLIGALRVTVFAPDDLALIKGGPAGRRTFIDELLTTINPRFSGVRADYEKVLRHRNALLRAGGRANSRSDEGATLEVFNQQLVATGSELLEGRLQLLNQIFPEVQLAYRELAIEPVALEADYVCDWATLGPNETGLSQTLTREELAKTMRAALSALAGRERERGTTLVGPHRDEWALTLAGLESRSQASQGEQRTLALALRLAGHRAVTAAFGQEPVLVLDDVFSELDEYRSAALVERLAAPQTLISTAGPLPFGVEVAARVCVANATARVQ</sequence>
<dbReference type="SUPFAM" id="SSF52540">
    <property type="entry name" value="P-loop containing nucleoside triphosphate hydrolases"/>
    <property type="match status" value="1"/>
</dbReference>
<dbReference type="EMBL" id="CAFBMM010000060">
    <property type="protein sequence ID" value="CAB4911154.1"/>
    <property type="molecule type" value="Genomic_DNA"/>
</dbReference>
<evidence type="ECO:0000256" key="8">
    <source>
        <dbReference type="ARBA" id="ARBA00023125"/>
    </source>
</evidence>
<dbReference type="GO" id="GO:0005737">
    <property type="term" value="C:cytoplasm"/>
    <property type="evidence" value="ECO:0007669"/>
    <property type="project" value="UniProtKB-SubCell"/>
</dbReference>
<dbReference type="PROSITE" id="PS00618">
    <property type="entry name" value="RECF_2"/>
    <property type="match status" value="1"/>
</dbReference>
<keyword evidence="7" id="KW-0067">ATP-binding</keyword>
<dbReference type="GO" id="GO:0006260">
    <property type="term" value="P:DNA replication"/>
    <property type="evidence" value="ECO:0007669"/>
    <property type="project" value="UniProtKB-KW"/>
</dbReference>
<evidence type="ECO:0000313" key="11">
    <source>
        <dbReference type="EMBL" id="CAB4911154.1"/>
    </source>
</evidence>
<dbReference type="GO" id="GO:0003697">
    <property type="term" value="F:single-stranded DNA binding"/>
    <property type="evidence" value="ECO:0007669"/>
    <property type="project" value="InterPro"/>
</dbReference>
<dbReference type="Pfam" id="PF02463">
    <property type="entry name" value="SMC_N"/>
    <property type="match status" value="1"/>
</dbReference>
<dbReference type="InterPro" id="IPR001238">
    <property type="entry name" value="DNA-binding_RecF"/>
</dbReference>
<dbReference type="PANTHER" id="PTHR32182:SF0">
    <property type="entry name" value="DNA REPLICATION AND REPAIR PROTEIN RECF"/>
    <property type="match status" value="1"/>
</dbReference>
<name>A0A6J6RB59_9ZZZZ</name>
<dbReference type="EMBL" id="CAFBPQ010000054">
    <property type="protein sequence ID" value="CAB5030761.1"/>
    <property type="molecule type" value="Genomic_DNA"/>
</dbReference>